<accession>A0A814QIY3</accession>
<evidence type="ECO:0000313" key="3">
    <source>
        <dbReference type="EMBL" id="CAF1120483.1"/>
    </source>
</evidence>
<comment type="caution">
    <text evidence="3">The sequence shown here is derived from an EMBL/GenBank/DDBJ whole genome shotgun (WGS) entry which is preliminary data.</text>
</comment>
<reference evidence="3" key="1">
    <citation type="submission" date="2021-02" db="EMBL/GenBank/DDBJ databases">
        <authorList>
            <person name="Nowell W R."/>
        </authorList>
    </citation>
    <scope>NUCLEOTIDE SEQUENCE</scope>
</reference>
<evidence type="ECO:0000313" key="5">
    <source>
        <dbReference type="Proteomes" id="UP000663829"/>
    </source>
</evidence>
<organism evidence="3 5">
    <name type="scientific">Didymodactylos carnosus</name>
    <dbReference type="NCBI Taxonomy" id="1234261"/>
    <lineage>
        <taxon>Eukaryota</taxon>
        <taxon>Metazoa</taxon>
        <taxon>Spiralia</taxon>
        <taxon>Gnathifera</taxon>
        <taxon>Rotifera</taxon>
        <taxon>Eurotatoria</taxon>
        <taxon>Bdelloidea</taxon>
        <taxon>Philodinida</taxon>
        <taxon>Philodinidae</taxon>
        <taxon>Didymodactylos</taxon>
    </lineage>
</organism>
<dbReference type="OrthoDB" id="10053966at2759"/>
<dbReference type="GO" id="GO:0006508">
    <property type="term" value="P:proteolysis"/>
    <property type="evidence" value="ECO:0007669"/>
    <property type="project" value="InterPro"/>
</dbReference>
<protein>
    <recommendedName>
        <fullName evidence="2">Peptidase A2 domain-containing protein</fullName>
    </recommendedName>
</protein>
<keyword evidence="5" id="KW-1185">Reference proteome</keyword>
<dbReference type="EMBL" id="CAJNOQ010006026">
    <property type="protein sequence ID" value="CAF1120483.1"/>
    <property type="molecule type" value="Genomic_DNA"/>
</dbReference>
<keyword evidence="1" id="KW-0378">Hydrolase</keyword>
<feature type="domain" description="Peptidase A2" evidence="2">
    <location>
        <begin position="60"/>
        <end position="137"/>
    </location>
</feature>
<proteinExistence type="predicted"/>
<evidence type="ECO:0000256" key="1">
    <source>
        <dbReference type="ARBA" id="ARBA00022801"/>
    </source>
</evidence>
<dbReference type="Proteomes" id="UP000663829">
    <property type="component" value="Unassembled WGS sequence"/>
</dbReference>
<dbReference type="PROSITE" id="PS50175">
    <property type="entry name" value="ASP_PROT_RETROV"/>
    <property type="match status" value="1"/>
</dbReference>
<dbReference type="Gene3D" id="2.40.70.10">
    <property type="entry name" value="Acid Proteases"/>
    <property type="match status" value="1"/>
</dbReference>
<dbReference type="EMBL" id="CAJOBC010006026">
    <property type="protein sequence ID" value="CAF3884084.1"/>
    <property type="molecule type" value="Genomic_DNA"/>
</dbReference>
<name>A0A814QIY3_9BILA</name>
<dbReference type="InterPro" id="IPR021109">
    <property type="entry name" value="Peptidase_aspartic_dom_sf"/>
</dbReference>
<dbReference type="InterPro" id="IPR001995">
    <property type="entry name" value="Peptidase_A2_cat"/>
</dbReference>
<evidence type="ECO:0000259" key="2">
    <source>
        <dbReference type="PROSITE" id="PS50175"/>
    </source>
</evidence>
<dbReference type="AlphaFoldDB" id="A0A814QIY3"/>
<dbReference type="Proteomes" id="UP000681722">
    <property type="component" value="Unassembled WGS sequence"/>
</dbReference>
<dbReference type="SUPFAM" id="SSF50630">
    <property type="entry name" value="Acid proteases"/>
    <property type="match status" value="1"/>
</dbReference>
<evidence type="ECO:0000313" key="4">
    <source>
        <dbReference type="EMBL" id="CAF3884084.1"/>
    </source>
</evidence>
<sequence length="301" mass="33355">MSEEEDVQQDVAEDGDPLCMTRKLMGMHLTPTDSNASYKITRGCAITKGKINDINGILTIDTGAGVTIMNYQDWIIIGGTSQDIHPYSGSDIVGPEGSSIEPAGWIDVNITVAAQTTRHSCILEQKFNQLILLGTDFLYKTGIILDIRDGRLWRKSTPLDKYLLSTDLHQAGRLNVPVYATEKRILPPCHATYISVRPPLQFSSDSWEATTTATPSRISVANCLVVVHNNSTSLKIANLTPVRQIITKGQRVTDLDPWYKQWTTTSTGILDPPQHHQLAVKINDYINQTCAPVLRQIDRSI</sequence>
<gene>
    <name evidence="3" type="ORF">GPM918_LOCUS19666</name>
    <name evidence="4" type="ORF">SRO942_LOCUS19663</name>
</gene>
<dbReference type="GO" id="GO:0004190">
    <property type="term" value="F:aspartic-type endopeptidase activity"/>
    <property type="evidence" value="ECO:0007669"/>
    <property type="project" value="InterPro"/>
</dbReference>